<evidence type="ECO:0000256" key="4">
    <source>
        <dbReference type="ARBA" id="ARBA00022614"/>
    </source>
</evidence>
<evidence type="ECO:0000256" key="7">
    <source>
        <dbReference type="ARBA" id="ARBA00022737"/>
    </source>
</evidence>
<dbReference type="STRING" id="35608.A0A2U1P171"/>
<evidence type="ECO:0000256" key="10">
    <source>
        <dbReference type="ARBA" id="ARBA00023180"/>
    </source>
</evidence>
<dbReference type="FunFam" id="3.80.10.10:FF:000095">
    <property type="entry name" value="LRR receptor-like serine/threonine-protein kinase GSO1"/>
    <property type="match status" value="1"/>
</dbReference>
<dbReference type="InterPro" id="IPR013210">
    <property type="entry name" value="LRR_N_plant-typ"/>
</dbReference>
<dbReference type="PROSITE" id="PS51450">
    <property type="entry name" value="LRR"/>
    <property type="match status" value="1"/>
</dbReference>
<feature type="domain" description="Leucine-rich repeat-containing N-terminal plant-type" evidence="11">
    <location>
        <begin position="70"/>
        <end position="106"/>
    </location>
</feature>
<evidence type="ECO:0000313" key="12">
    <source>
        <dbReference type="EMBL" id="PWA79506.1"/>
    </source>
</evidence>
<comment type="similarity">
    <text evidence="2">Belongs to the RLP family.</text>
</comment>
<organism evidence="12 13">
    <name type="scientific">Artemisia annua</name>
    <name type="common">Sweet wormwood</name>
    <dbReference type="NCBI Taxonomy" id="35608"/>
    <lineage>
        <taxon>Eukaryota</taxon>
        <taxon>Viridiplantae</taxon>
        <taxon>Streptophyta</taxon>
        <taxon>Embryophyta</taxon>
        <taxon>Tracheophyta</taxon>
        <taxon>Spermatophyta</taxon>
        <taxon>Magnoliopsida</taxon>
        <taxon>eudicotyledons</taxon>
        <taxon>Gunneridae</taxon>
        <taxon>Pentapetalae</taxon>
        <taxon>asterids</taxon>
        <taxon>campanulids</taxon>
        <taxon>Asterales</taxon>
        <taxon>Asteraceae</taxon>
        <taxon>Asteroideae</taxon>
        <taxon>Anthemideae</taxon>
        <taxon>Artemisiinae</taxon>
        <taxon>Artemisia</taxon>
    </lineage>
</organism>
<evidence type="ECO:0000313" key="13">
    <source>
        <dbReference type="Proteomes" id="UP000245207"/>
    </source>
</evidence>
<dbReference type="FunFam" id="3.80.10.10:FF:000041">
    <property type="entry name" value="LRR receptor-like serine/threonine-protein kinase ERECTA"/>
    <property type="match status" value="1"/>
</dbReference>
<comment type="subcellular location">
    <subcellularLocation>
        <location evidence="1">Cell membrane</location>
        <topology evidence="1">Single-pass type I membrane protein</topology>
    </subcellularLocation>
</comment>
<reference evidence="12 13" key="1">
    <citation type="journal article" date="2018" name="Mol. Plant">
        <title>The genome of Artemisia annua provides insight into the evolution of Asteraceae family and artemisinin biosynthesis.</title>
        <authorList>
            <person name="Shen Q."/>
            <person name="Zhang L."/>
            <person name="Liao Z."/>
            <person name="Wang S."/>
            <person name="Yan T."/>
            <person name="Shi P."/>
            <person name="Liu M."/>
            <person name="Fu X."/>
            <person name="Pan Q."/>
            <person name="Wang Y."/>
            <person name="Lv Z."/>
            <person name="Lu X."/>
            <person name="Zhang F."/>
            <person name="Jiang W."/>
            <person name="Ma Y."/>
            <person name="Chen M."/>
            <person name="Hao X."/>
            <person name="Li L."/>
            <person name="Tang Y."/>
            <person name="Lv G."/>
            <person name="Zhou Y."/>
            <person name="Sun X."/>
            <person name="Brodelius P.E."/>
            <person name="Rose J.K.C."/>
            <person name="Tang K."/>
        </authorList>
    </citation>
    <scope>NUCLEOTIDE SEQUENCE [LARGE SCALE GENOMIC DNA]</scope>
    <source>
        <strain evidence="13">cv. Huhao1</strain>
        <tissue evidence="12">Leaf</tissue>
    </source>
</reference>
<evidence type="ECO:0000256" key="5">
    <source>
        <dbReference type="ARBA" id="ARBA00022692"/>
    </source>
</evidence>
<evidence type="ECO:0000256" key="1">
    <source>
        <dbReference type="ARBA" id="ARBA00004251"/>
    </source>
</evidence>
<dbReference type="InterPro" id="IPR003591">
    <property type="entry name" value="Leu-rich_rpt_typical-subtyp"/>
</dbReference>
<dbReference type="Pfam" id="PF00560">
    <property type="entry name" value="LRR_1"/>
    <property type="match status" value="6"/>
</dbReference>
<keyword evidence="6" id="KW-0732">Signal</keyword>
<dbReference type="InterPro" id="IPR046956">
    <property type="entry name" value="RLP23-like"/>
</dbReference>
<keyword evidence="4" id="KW-0433">Leucine-rich repeat</keyword>
<evidence type="ECO:0000256" key="6">
    <source>
        <dbReference type="ARBA" id="ARBA00022729"/>
    </source>
</evidence>
<dbReference type="PANTHER" id="PTHR48061">
    <property type="entry name" value="LEUCINE-RICH REPEAT RECEPTOR PROTEIN KINASE EMS1-LIKE-RELATED"/>
    <property type="match status" value="1"/>
</dbReference>
<evidence type="ECO:0000256" key="9">
    <source>
        <dbReference type="ARBA" id="ARBA00023136"/>
    </source>
</evidence>
<keyword evidence="5" id="KW-0812">Transmembrane</keyword>
<dbReference type="PANTHER" id="PTHR48061:SF51">
    <property type="entry name" value="RECEPTOR LIKE PROTEIN 30-LIKE"/>
    <property type="match status" value="1"/>
</dbReference>
<protein>
    <submittedName>
        <fullName evidence="12">Receptor like protein 7</fullName>
    </submittedName>
</protein>
<dbReference type="GO" id="GO:0051707">
    <property type="term" value="P:response to other organism"/>
    <property type="evidence" value="ECO:0007669"/>
    <property type="project" value="UniProtKB-ARBA"/>
</dbReference>
<dbReference type="InterPro" id="IPR001611">
    <property type="entry name" value="Leu-rich_rpt"/>
</dbReference>
<comment type="caution">
    <text evidence="12">The sequence shown here is derived from an EMBL/GenBank/DDBJ whole genome shotgun (WGS) entry which is preliminary data.</text>
</comment>
<accession>A0A2U1P171</accession>
<keyword evidence="9" id="KW-0472">Membrane</keyword>
<dbReference type="OrthoDB" id="1394818at2759"/>
<keyword evidence="13" id="KW-1185">Reference proteome</keyword>
<dbReference type="SUPFAM" id="SSF52058">
    <property type="entry name" value="L domain-like"/>
    <property type="match status" value="1"/>
</dbReference>
<dbReference type="GO" id="GO:0005886">
    <property type="term" value="C:plasma membrane"/>
    <property type="evidence" value="ECO:0007669"/>
    <property type="project" value="UniProtKB-SubCell"/>
</dbReference>
<keyword evidence="8" id="KW-1133">Transmembrane helix</keyword>
<keyword evidence="3" id="KW-1003">Cell membrane</keyword>
<evidence type="ECO:0000256" key="8">
    <source>
        <dbReference type="ARBA" id="ARBA00022989"/>
    </source>
</evidence>
<evidence type="ECO:0000259" key="11">
    <source>
        <dbReference type="Pfam" id="PF08263"/>
    </source>
</evidence>
<dbReference type="Proteomes" id="UP000245207">
    <property type="component" value="Unassembled WGS sequence"/>
</dbReference>
<keyword evidence="10" id="KW-0325">Glycoprotein</keyword>
<dbReference type="Pfam" id="PF13855">
    <property type="entry name" value="LRR_8"/>
    <property type="match status" value="1"/>
</dbReference>
<evidence type="ECO:0000256" key="2">
    <source>
        <dbReference type="ARBA" id="ARBA00009592"/>
    </source>
</evidence>
<name>A0A2U1P171_ARTAN</name>
<dbReference type="InterPro" id="IPR032675">
    <property type="entry name" value="LRR_dom_sf"/>
</dbReference>
<dbReference type="EMBL" id="PKPP01001847">
    <property type="protein sequence ID" value="PWA79506.1"/>
    <property type="molecule type" value="Genomic_DNA"/>
</dbReference>
<dbReference type="AlphaFoldDB" id="A0A2U1P171"/>
<proteinExistence type="inferred from homology"/>
<dbReference type="SMART" id="SM00369">
    <property type="entry name" value="LRR_TYP"/>
    <property type="match status" value="7"/>
</dbReference>
<dbReference type="SUPFAM" id="SSF52047">
    <property type="entry name" value="RNI-like"/>
    <property type="match status" value="1"/>
</dbReference>
<gene>
    <name evidence="12" type="ORF">CTI12_AA205340</name>
</gene>
<keyword evidence="12" id="KW-0675">Receptor</keyword>
<sequence length="593" mass="66164">MPQIVAHEEVSLVATRVRFSKYKLKPFLERDKRVSVSALKVAKVSNFISIIWVDTILVSGQCQINHQMILIHFKNELQFDSSLSRKLVTWNPNATDCCSWGGVTCSINGQVIGLDLSNEMISGGINDSSVLFGVKNLESLNLAENNFNFTKIPTRFGSLASLLYLNLSYSRFSGQIPEQLSQLTRLEVLDLSSRFPYGIHLLKLENPSLATLVRNLTRLRGLYMDNVNMSDSYKIWKFSKFSGQIPEQLSQLTRLEVLDLSSRFPYGIHLLKLENPSLATLVRNLTRLRGLYMDNVNMSSHKLDWSQGLSSSLPNLEVLSLFNCQLSGPLDESLQKLQSLSVLRLNYNGLNAPIPDFFANFKNLTILNLVDCNLIGTFPKNVLQLQKLQSLDLSINRNLNGSLPEFPVNRALQSLVISGTNFYGGIPESIGNLKNLYQIELHTNNFSGGIPKSMENLTQLSYLDLSSNKFIGKIPSFKPCKNLTHIDLSRNGLSGIIPSDHFQDLHNLVKVNLRINGFNGSVPSSLFSLPNVKQIDLSNNNFDGLLPNSSIPLLEWLDLSSNNLKGEIPRSFFELGQLSVLLLSSNNLSGVIG</sequence>
<dbReference type="Pfam" id="PF08263">
    <property type="entry name" value="LRRNT_2"/>
    <property type="match status" value="1"/>
</dbReference>
<dbReference type="GO" id="GO:0006952">
    <property type="term" value="P:defense response"/>
    <property type="evidence" value="ECO:0007669"/>
    <property type="project" value="UniProtKB-ARBA"/>
</dbReference>
<dbReference type="Gene3D" id="3.80.10.10">
    <property type="entry name" value="Ribonuclease Inhibitor"/>
    <property type="match status" value="5"/>
</dbReference>
<evidence type="ECO:0000256" key="3">
    <source>
        <dbReference type="ARBA" id="ARBA00022475"/>
    </source>
</evidence>
<keyword evidence="7" id="KW-0677">Repeat</keyword>